<organism evidence="1">
    <name type="scientific">viral metagenome</name>
    <dbReference type="NCBI Taxonomy" id="1070528"/>
    <lineage>
        <taxon>unclassified sequences</taxon>
        <taxon>metagenomes</taxon>
        <taxon>organismal metagenomes</taxon>
    </lineage>
</organism>
<evidence type="ECO:0008006" key="2">
    <source>
        <dbReference type="Google" id="ProtNLM"/>
    </source>
</evidence>
<evidence type="ECO:0000313" key="1">
    <source>
        <dbReference type="EMBL" id="QHU02712.1"/>
    </source>
</evidence>
<name>A0A6C0JAM9_9ZZZZ</name>
<protein>
    <recommendedName>
        <fullName evidence="2">Alpha-carbonic anhydrase domain-containing protein</fullName>
    </recommendedName>
</protein>
<dbReference type="InterPro" id="IPR036398">
    <property type="entry name" value="CA_dom_sf"/>
</dbReference>
<dbReference type="EMBL" id="MN740361">
    <property type="protein sequence ID" value="QHU02712.1"/>
    <property type="molecule type" value="Genomic_DNA"/>
</dbReference>
<accession>A0A6C0JAM9</accession>
<proteinExistence type="predicted"/>
<dbReference type="AlphaFoldDB" id="A0A6C0JAM9"/>
<sequence>MCDKGNSPIDIRQSRIIGTCNSKCKLSTNYKVSNCVVKGSNDKLVINYDKNNSPPAIFNQHKYNVSDITLFSPSLHSFNGNKADAELCIMHTTKGNNLLLCIPIMTSMKQTESSRILESIVSGVTQLAPNYESVTLNVDDFTLQHFIPNKQLFYYEGNKPYGNCNGSYNIVVFHTNDKATISAITLSKLQKYIKPHSYKVKDDSNVSLFLSGSYTAAEQAAGKVYVEITPLSSNEIGDEEIREKQRNDIRTILNEKENVSSDMSNLDTVDNTSSVYESDTQEGFTVANNQLSINDIVQYGIASLLLVSIGIVSRKLLHR</sequence>
<reference evidence="1" key="1">
    <citation type="journal article" date="2020" name="Nature">
        <title>Giant virus diversity and host interactions through global metagenomics.</title>
        <authorList>
            <person name="Schulz F."/>
            <person name="Roux S."/>
            <person name="Paez-Espino D."/>
            <person name="Jungbluth S."/>
            <person name="Walsh D.A."/>
            <person name="Denef V.J."/>
            <person name="McMahon K.D."/>
            <person name="Konstantinidis K.T."/>
            <person name="Eloe-Fadrosh E.A."/>
            <person name="Kyrpides N.C."/>
            <person name="Woyke T."/>
        </authorList>
    </citation>
    <scope>NUCLEOTIDE SEQUENCE</scope>
    <source>
        <strain evidence="1">GVMAG-M-3300025880-76</strain>
    </source>
</reference>
<dbReference type="Gene3D" id="3.10.200.10">
    <property type="entry name" value="Alpha carbonic anhydrase"/>
    <property type="match status" value="1"/>
</dbReference>
<dbReference type="SUPFAM" id="SSF51069">
    <property type="entry name" value="Carbonic anhydrase"/>
    <property type="match status" value="1"/>
</dbReference>